<protein>
    <submittedName>
        <fullName evidence="1">Uncharacterized protein</fullName>
    </submittedName>
</protein>
<keyword evidence="2" id="KW-1185">Reference proteome</keyword>
<dbReference type="EMBL" id="PKPP01001140">
    <property type="protein sequence ID" value="PWA85263.1"/>
    <property type="molecule type" value="Genomic_DNA"/>
</dbReference>
<dbReference type="OrthoDB" id="5594417at2759"/>
<dbReference type="AlphaFoldDB" id="A0A2U1PHN2"/>
<dbReference type="STRING" id="35608.A0A2U1PHN2"/>
<reference evidence="1 2" key="1">
    <citation type="journal article" date="2018" name="Mol. Plant">
        <title>The genome of Artemisia annua provides insight into the evolution of Asteraceae family and artemisinin biosynthesis.</title>
        <authorList>
            <person name="Shen Q."/>
            <person name="Zhang L."/>
            <person name="Liao Z."/>
            <person name="Wang S."/>
            <person name="Yan T."/>
            <person name="Shi P."/>
            <person name="Liu M."/>
            <person name="Fu X."/>
            <person name="Pan Q."/>
            <person name="Wang Y."/>
            <person name="Lv Z."/>
            <person name="Lu X."/>
            <person name="Zhang F."/>
            <person name="Jiang W."/>
            <person name="Ma Y."/>
            <person name="Chen M."/>
            <person name="Hao X."/>
            <person name="Li L."/>
            <person name="Tang Y."/>
            <person name="Lv G."/>
            <person name="Zhou Y."/>
            <person name="Sun X."/>
            <person name="Brodelius P.E."/>
            <person name="Rose J.K.C."/>
            <person name="Tang K."/>
        </authorList>
    </citation>
    <scope>NUCLEOTIDE SEQUENCE [LARGE SCALE GENOMIC DNA]</scope>
    <source>
        <strain evidence="2">cv. Huhao1</strain>
        <tissue evidence="1">Leaf</tissue>
    </source>
</reference>
<dbReference type="Gene3D" id="6.10.140.1230">
    <property type="match status" value="1"/>
</dbReference>
<proteinExistence type="predicted"/>
<dbReference type="Proteomes" id="UP000245207">
    <property type="component" value="Unassembled WGS sequence"/>
</dbReference>
<accession>A0A2U1PHN2</accession>
<evidence type="ECO:0000313" key="1">
    <source>
        <dbReference type="EMBL" id="PWA85263.1"/>
    </source>
</evidence>
<comment type="caution">
    <text evidence="1">The sequence shown here is derived from an EMBL/GenBank/DDBJ whole genome shotgun (WGS) entry which is preliminary data.</text>
</comment>
<evidence type="ECO:0000313" key="2">
    <source>
        <dbReference type="Proteomes" id="UP000245207"/>
    </source>
</evidence>
<gene>
    <name evidence="1" type="ORF">CTI12_AA151670</name>
</gene>
<sequence>MDCLLPGVLHRNVLITEEIPGSMDKLFFSKMSNSLKEKGSKNILARQLVMLTQKIANLQSSRAQMRGIATNTQAMLQNSLGVGGAVDHLRGGIRQGAA</sequence>
<organism evidence="1 2">
    <name type="scientific">Artemisia annua</name>
    <name type="common">Sweet wormwood</name>
    <dbReference type="NCBI Taxonomy" id="35608"/>
    <lineage>
        <taxon>Eukaryota</taxon>
        <taxon>Viridiplantae</taxon>
        <taxon>Streptophyta</taxon>
        <taxon>Embryophyta</taxon>
        <taxon>Tracheophyta</taxon>
        <taxon>Spermatophyta</taxon>
        <taxon>Magnoliopsida</taxon>
        <taxon>eudicotyledons</taxon>
        <taxon>Gunneridae</taxon>
        <taxon>Pentapetalae</taxon>
        <taxon>asterids</taxon>
        <taxon>campanulids</taxon>
        <taxon>Asterales</taxon>
        <taxon>Asteraceae</taxon>
        <taxon>Asteroideae</taxon>
        <taxon>Anthemideae</taxon>
        <taxon>Artemisiinae</taxon>
        <taxon>Artemisia</taxon>
    </lineage>
</organism>
<name>A0A2U1PHN2_ARTAN</name>